<proteinExistence type="predicted"/>
<dbReference type="SUPFAM" id="SSF52151">
    <property type="entry name" value="FabD/lysophospholipase-like"/>
    <property type="match status" value="1"/>
</dbReference>
<dbReference type="Proteomes" id="UP000076079">
    <property type="component" value="Chromosome"/>
</dbReference>
<protein>
    <recommendedName>
        <fullName evidence="5">PNPLA domain-containing protein</fullName>
    </recommendedName>
</protein>
<dbReference type="STRING" id="1855912.LuPra_03203"/>
<dbReference type="AlphaFoldDB" id="A0A143PNI6"/>
<feature type="transmembrane region" description="Helical" evidence="4">
    <location>
        <begin position="179"/>
        <end position="197"/>
    </location>
</feature>
<feature type="domain" description="PNPLA" evidence="5">
    <location>
        <begin position="38"/>
        <end position="216"/>
    </location>
</feature>
<feature type="short sequence motif" description="GXGXXG" evidence="2">
    <location>
        <begin position="42"/>
        <end position="47"/>
    </location>
</feature>
<evidence type="ECO:0000259" key="5">
    <source>
        <dbReference type="PROSITE" id="PS51635"/>
    </source>
</evidence>
<dbReference type="GO" id="GO:0006629">
    <property type="term" value="P:lipid metabolic process"/>
    <property type="evidence" value="ECO:0007669"/>
    <property type="project" value="UniProtKB-KW"/>
</dbReference>
<keyword evidence="4" id="KW-0472">Membrane</keyword>
<sequence>MASDPSSSSSSLPSTTSVATPPGAPLGTPYAPRLRTALVFTGTGSAGAYHAGVMKALAEAGVKVDLVGGRGMGVASAMLAALDGGTRLWQASGAWSGARPSHLYRWRLPWRVVAWALAACFAVLSIPVLVQVGAALLYPFAYAVQLSGLDRDGRVARLFVGTIAATFNHTLFAQVIPRVAVLSMLGAALFLAGEYVLRTRSQGRRRVAGRPWWVALGSPLDARQAVAHFAQALWSGPAAGGAHTTDRRELSRRYVEMIGEGLGQPGSAELMFVVHDLDTRRDLVFAALQDAWRRRFFIEDAEGVRAGEVIDLLGAGRDLAMDGLAAALAVPIAAEPHPMTFPLDGAWHGETHLLADRPEGLVRLLEEVSAAGAEQVILVSAASPLQGPHGLAPRRADPRAWLGQAIAGHESASVRDASTAFFDRFTNVYHVQPRHNPLGPFDLAGVHDTRSDRHAALDELLRRGYDDAYAQFIVPVVGGSAEGLEQPAPVAVAAVDDLPLT</sequence>
<evidence type="ECO:0000313" key="7">
    <source>
        <dbReference type="Proteomes" id="UP000076079"/>
    </source>
</evidence>
<dbReference type="InterPro" id="IPR016035">
    <property type="entry name" value="Acyl_Trfase/lysoPLipase"/>
</dbReference>
<feature type="region of interest" description="Disordered" evidence="3">
    <location>
        <begin position="1"/>
        <end position="25"/>
    </location>
</feature>
<reference evidence="6 7" key="1">
    <citation type="journal article" date="2016" name="Genome Announc.">
        <title>First Complete Genome Sequence of a Subdivision 6 Acidobacterium Strain.</title>
        <authorList>
            <person name="Huang S."/>
            <person name="Vieira S."/>
            <person name="Bunk B."/>
            <person name="Riedel T."/>
            <person name="Sproer C."/>
            <person name="Overmann J."/>
        </authorList>
    </citation>
    <scope>NUCLEOTIDE SEQUENCE [LARGE SCALE GENOMIC DNA]</scope>
    <source>
        <strain evidence="7">DSM 100886 HEG_-6_39</strain>
    </source>
</reference>
<comment type="caution">
    <text evidence="2">Lacks conserved residue(s) required for the propagation of feature annotation.</text>
</comment>
<dbReference type="Gene3D" id="3.40.1090.10">
    <property type="entry name" value="Cytosolic phospholipase A2 catalytic domain"/>
    <property type="match status" value="1"/>
</dbReference>
<evidence type="ECO:0000256" key="3">
    <source>
        <dbReference type="SAM" id="MobiDB-lite"/>
    </source>
</evidence>
<evidence type="ECO:0000256" key="1">
    <source>
        <dbReference type="ARBA" id="ARBA00023098"/>
    </source>
</evidence>
<evidence type="ECO:0000313" key="6">
    <source>
        <dbReference type="EMBL" id="AMY09976.1"/>
    </source>
</evidence>
<evidence type="ECO:0000256" key="2">
    <source>
        <dbReference type="PROSITE-ProRule" id="PRU01161"/>
    </source>
</evidence>
<dbReference type="KEGG" id="abac:LuPra_03203"/>
<name>A0A143PNI6_LUTPR</name>
<accession>A0A143PNI6</accession>
<feature type="compositionally biased region" description="Low complexity" evidence="3">
    <location>
        <begin position="1"/>
        <end position="21"/>
    </location>
</feature>
<gene>
    <name evidence="6" type="ORF">LuPra_03203</name>
</gene>
<evidence type="ECO:0000256" key="4">
    <source>
        <dbReference type="SAM" id="Phobius"/>
    </source>
</evidence>
<organism evidence="6 7">
    <name type="scientific">Luteitalea pratensis</name>
    <dbReference type="NCBI Taxonomy" id="1855912"/>
    <lineage>
        <taxon>Bacteria</taxon>
        <taxon>Pseudomonadati</taxon>
        <taxon>Acidobacteriota</taxon>
        <taxon>Vicinamibacteria</taxon>
        <taxon>Vicinamibacterales</taxon>
        <taxon>Vicinamibacteraceae</taxon>
        <taxon>Luteitalea</taxon>
    </lineage>
</organism>
<keyword evidence="4" id="KW-1133">Transmembrane helix</keyword>
<dbReference type="EMBL" id="CP015136">
    <property type="protein sequence ID" value="AMY09976.1"/>
    <property type="molecule type" value="Genomic_DNA"/>
</dbReference>
<keyword evidence="1" id="KW-0443">Lipid metabolism</keyword>
<feature type="transmembrane region" description="Helical" evidence="4">
    <location>
        <begin position="112"/>
        <end position="143"/>
    </location>
</feature>
<reference evidence="7" key="2">
    <citation type="submission" date="2016-04" db="EMBL/GenBank/DDBJ databases">
        <title>First Complete Genome Sequence of a Subdivision 6 Acidobacterium.</title>
        <authorList>
            <person name="Huang S."/>
            <person name="Vieira S."/>
            <person name="Bunk B."/>
            <person name="Riedel T."/>
            <person name="Sproeer C."/>
            <person name="Overmann J."/>
        </authorList>
    </citation>
    <scope>NUCLEOTIDE SEQUENCE [LARGE SCALE GENOMIC DNA]</scope>
    <source>
        <strain evidence="7">DSM 100886 HEG_-6_39</strain>
    </source>
</reference>
<dbReference type="PROSITE" id="PS51635">
    <property type="entry name" value="PNPLA"/>
    <property type="match status" value="1"/>
</dbReference>
<dbReference type="InterPro" id="IPR002641">
    <property type="entry name" value="PNPLA_dom"/>
</dbReference>
<keyword evidence="7" id="KW-1185">Reference proteome</keyword>
<keyword evidence="4" id="KW-0812">Transmembrane</keyword>